<name>A0A4P9XIC6_9FUNG</name>
<reference evidence="3" key="1">
    <citation type="journal article" date="2018" name="Nat. Microbiol.">
        <title>Leveraging single-cell genomics to expand the fungal tree of life.</title>
        <authorList>
            <person name="Ahrendt S.R."/>
            <person name="Quandt C.A."/>
            <person name="Ciobanu D."/>
            <person name="Clum A."/>
            <person name="Salamov A."/>
            <person name="Andreopoulos B."/>
            <person name="Cheng J.F."/>
            <person name="Woyke T."/>
            <person name="Pelin A."/>
            <person name="Henrissat B."/>
            <person name="Reynolds N.K."/>
            <person name="Benny G.L."/>
            <person name="Smith M.E."/>
            <person name="James T.Y."/>
            <person name="Grigoriev I.V."/>
        </authorList>
    </citation>
    <scope>NUCLEOTIDE SEQUENCE [LARGE SCALE GENOMIC DNA]</scope>
    <source>
        <strain evidence="3">RSA 1356</strain>
    </source>
</reference>
<proteinExistence type="predicted"/>
<feature type="compositionally biased region" description="Low complexity" evidence="1">
    <location>
        <begin position="199"/>
        <end position="224"/>
    </location>
</feature>
<evidence type="ECO:0000256" key="1">
    <source>
        <dbReference type="SAM" id="MobiDB-lite"/>
    </source>
</evidence>
<feature type="region of interest" description="Disordered" evidence="1">
    <location>
        <begin position="116"/>
        <end position="231"/>
    </location>
</feature>
<feature type="region of interest" description="Disordered" evidence="1">
    <location>
        <begin position="53"/>
        <end position="79"/>
    </location>
</feature>
<evidence type="ECO:0000313" key="3">
    <source>
        <dbReference type="Proteomes" id="UP000271241"/>
    </source>
</evidence>
<dbReference type="AlphaFoldDB" id="A0A4P9XIC6"/>
<feature type="compositionally biased region" description="Low complexity" evidence="1">
    <location>
        <begin position="69"/>
        <end position="79"/>
    </location>
</feature>
<sequence>MGESRRMSAERALGYAISLPAAAAPGPTNLFSLLQAAVPLAFQKRDRIPAQNALLPSQDSVPDLRYSQTSTDSGSDGFLSGFSHQRASIERNTHTPVPFDDVVIPTVYRQIKENEHNEMPFDTEQQAEEHERKLKATQKWYDSQRRRGNGAHGGKPKPSATVAAQESPSHPSRPPKSPARAASRSGLHAEANSGARPLQGDGDPDAGAYPSPPSSAYYPQGSSQELSTPFTQGRGATMSMLLPQREAPMIPGTEMAQMSTAQQHVPPPRPTLPAPALANYPETPTNNYAQKHENALQAKASCCIIL</sequence>
<gene>
    <name evidence="2" type="ORF">THASP1DRAFT_32726</name>
</gene>
<dbReference type="Proteomes" id="UP000271241">
    <property type="component" value="Unassembled WGS sequence"/>
</dbReference>
<evidence type="ECO:0000313" key="2">
    <source>
        <dbReference type="EMBL" id="RKP05434.1"/>
    </source>
</evidence>
<accession>A0A4P9XIC6</accession>
<protein>
    <submittedName>
        <fullName evidence="2">Uncharacterized protein</fullName>
    </submittedName>
</protein>
<dbReference type="EMBL" id="KZ993132">
    <property type="protein sequence ID" value="RKP05434.1"/>
    <property type="molecule type" value="Genomic_DNA"/>
</dbReference>
<organism evidence="2 3">
    <name type="scientific">Thamnocephalis sphaerospora</name>
    <dbReference type="NCBI Taxonomy" id="78915"/>
    <lineage>
        <taxon>Eukaryota</taxon>
        <taxon>Fungi</taxon>
        <taxon>Fungi incertae sedis</taxon>
        <taxon>Zoopagomycota</taxon>
        <taxon>Zoopagomycotina</taxon>
        <taxon>Zoopagomycetes</taxon>
        <taxon>Zoopagales</taxon>
        <taxon>Sigmoideomycetaceae</taxon>
        <taxon>Thamnocephalis</taxon>
    </lineage>
</organism>
<keyword evidence="3" id="KW-1185">Reference proteome</keyword>